<organism evidence="2 3">
    <name type="scientific">Prymnesium parvum</name>
    <name type="common">Toxic golden alga</name>
    <dbReference type="NCBI Taxonomy" id="97485"/>
    <lineage>
        <taxon>Eukaryota</taxon>
        <taxon>Haptista</taxon>
        <taxon>Haptophyta</taxon>
        <taxon>Prymnesiophyceae</taxon>
        <taxon>Prymnesiales</taxon>
        <taxon>Prymnesiaceae</taxon>
        <taxon>Prymnesium</taxon>
    </lineage>
</organism>
<evidence type="ECO:0000256" key="1">
    <source>
        <dbReference type="SAM" id="Phobius"/>
    </source>
</evidence>
<protein>
    <submittedName>
        <fullName evidence="2">Uncharacterized protein</fullName>
    </submittedName>
</protein>
<gene>
    <name evidence="2" type="ORF">AB1Y20_000642</name>
</gene>
<keyword evidence="3" id="KW-1185">Reference proteome</keyword>
<feature type="transmembrane region" description="Helical" evidence="1">
    <location>
        <begin position="20"/>
        <end position="40"/>
    </location>
</feature>
<keyword evidence="1" id="KW-0472">Membrane</keyword>
<accession>A0AB34K8X5</accession>
<dbReference type="EMBL" id="JBGBPQ010000001">
    <property type="protein sequence ID" value="KAL1529703.1"/>
    <property type="molecule type" value="Genomic_DNA"/>
</dbReference>
<dbReference type="Proteomes" id="UP001515480">
    <property type="component" value="Unassembled WGS sequence"/>
</dbReference>
<reference evidence="2 3" key="1">
    <citation type="journal article" date="2024" name="Science">
        <title>Giant polyketide synthase enzymes in the biosynthesis of giant marine polyether toxins.</title>
        <authorList>
            <person name="Fallon T.R."/>
            <person name="Shende V.V."/>
            <person name="Wierzbicki I.H."/>
            <person name="Pendleton A.L."/>
            <person name="Watervoot N.F."/>
            <person name="Auber R.P."/>
            <person name="Gonzalez D.J."/>
            <person name="Wisecaver J.H."/>
            <person name="Moore B.S."/>
        </authorList>
    </citation>
    <scope>NUCLEOTIDE SEQUENCE [LARGE SCALE GENOMIC DNA]</scope>
    <source>
        <strain evidence="2 3">12B1</strain>
    </source>
</reference>
<sequence>MQPRDVVLQRSRLARPGWGAPNPCVGVAIIGAVIIAASYVHGGQPLARSTLAPQAVLLPVVSGGSPVESTQGVVEAAAAAPVVLPAPFPPPAAAVSDALVQHALPNCSVVFFHHLEKTAGTTLRSILQRHAQLGLFDFFSFVNRFNKLQLQLITHRLDQLRATGQLDSLRLAVEIHIGGGGYEHFLKYTLPDLLLLRSKLRRAGCRCNLVSLLRHPVAQHISWHHHFVDHRVPLCFWTNPYDCQTRMAMALACHGGPTVRPLTNAHERAVRAMWERFDLVGVTERFDEFLVMLTDLVGLQRPEYRSQIATKETIAAREATQQWTSRGCAHLTREPPPPLLKFIRKRMEQSAASAARFMRAKGRADSRGPPGMMDCAGYGPCQIPGVPEVRWREYRWFDQAQCANVSSEVVLARLCERMPIDESLYLAARAAFDAMAQKQPTLAARVEQLRAAGAVLERRAAEQARADQALLARSAGSELQHQYVIKTGSGPPWKVDEFSWWYRPHERARFSCANCSGDVVPEFDLVGCWPLWPQFGPDELAFRCARRWTADPGLQRPRDYLLHSAPLPCWQTCWTPLPPGTGQQHCTAPCPEAKDVESAVQWRARWDQELAEFNSRPGPDGGLELALETKFVTPLHNVDSFIWNVV</sequence>
<comment type="caution">
    <text evidence="2">The sequence shown here is derived from an EMBL/GenBank/DDBJ whole genome shotgun (WGS) entry which is preliminary data.</text>
</comment>
<dbReference type="AlphaFoldDB" id="A0AB34K8X5"/>
<dbReference type="Gene3D" id="3.40.50.300">
    <property type="entry name" value="P-loop containing nucleotide triphosphate hydrolases"/>
    <property type="match status" value="1"/>
</dbReference>
<evidence type="ECO:0000313" key="2">
    <source>
        <dbReference type="EMBL" id="KAL1529703.1"/>
    </source>
</evidence>
<keyword evidence="1" id="KW-1133">Transmembrane helix</keyword>
<name>A0AB34K8X5_PRYPA</name>
<keyword evidence="1" id="KW-0812">Transmembrane</keyword>
<dbReference type="SUPFAM" id="SSF52540">
    <property type="entry name" value="P-loop containing nucleoside triphosphate hydrolases"/>
    <property type="match status" value="1"/>
</dbReference>
<proteinExistence type="predicted"/>
<dbReference type="InterPro" id="IPR027417">
    <property type="entry name" value="P-loop_NTPase"/>
</dbReference>
<evidence type="ECO:0000313" key="3">
    <source>
        <dbReference type="Proteomes" id="UP001515480"/>
    </source>
</evidence>